<comment type="subcellular location">
    <subcellularLocation>
        <location evidence="1">Cell membrane</location>
        <topology evidence="1">Multi-pass membrane protein</topology>
    </subcellularLocation>
</comment>
<feature type="transmembrane region" description="Helical" evidence="7">
    <location>
        <begin position="303"/>
        <end position="323"/>
    </location>
</feature>
<evidence type="ECO:0000256" key="5">
    <source>
        <dbReference type="ARBA" id="ARBA00022989"/>
    </source>
</evidence>
<feature type="domain" description="ABC transporter" evidence="8">
    <location>
        <begin position="403"/>
        <end position="649"/>
    </location>
</feature>
<evidence type="ECO:0000256" key="2">
    <source>
        <dbReference type="ARBA" id="ARBA00022692"/>
    </source>
</evidence>
<evidence type="ECO:0000256" key="7">
    <source>
        <dbReference type="SAM" id="Phobius"/>
    </source>
</evidence>
<dbReference type="GO" id="GO:0016887">
    <property type="term" value="F:ATP hydrolysis activity"/>
    <property type="evidence" value="ECO:0007669"/>
    <property type="project" value="InterPro"/>
</dbReference>
<dbReference type="Pfam" id="PF00005">
    <property type="entry name" value="ABC_tran"/>
    <property type="match status" value="1"/>
</dbReference>
<keyword evidence="4" id="KW-0067">ATP-binding</keyword>
<feature type="transmembrane region" description="Helical" evidence="7">
    <location>
        <begin position="59"/>
        <end position="78"/>
    </location>
</feature>
<evidence type="ECO:0000256" key="3">
    <source>
        <dbReference type="ARBA" id="ARBA00022741"/>
    </source>
</evidence>
<sequence length="663" mass="71903">MWTISHYRSRGRSATVERLNRFHGGWGMSVDVSADRSVWSELFHGWADRRDGRLRLLRLVPRAGGPLVTLSVAIQVVAGTLPLAFVLSTAAVVAGVPDAVAGGLGSAAWIHLRGLLALTAAVFFGIQLLLPVQELLGNLIHRRVDDQIRDRLMAASYAGSGVAVMENAELLDHASDATHRLRTQMWSPGAAVAGQVALVSRYLQTVLAAVVTSVAFAWWAGAALLVSALTIRFGYRLGLSAFTQVFRTTVRARRRSDYFRTLMLQPAAAKELRVFALLPWLKREYTEAAMDNVKPVWRARRRLFYGPYVLYVLVAFVLLIAVLTGAARAASAGLIGIGGFMLVAQATSTAMRIGGFIAESDVQTEQGLNGYRAVEYIERITADAAAAVTEGDDDPAGLPTSEIRFEGVSFAYPGGPPVLDGLDLKIPAGQSLAIVGLNGTGKTTLVKLLARLYEPTTGRLTVDGRDLRAFRAAAWQRRVAAIFQDFAHFELPVRDNVGFGAIEMLDDLERADKVIASALDKVGASDFVEGLPRGAGTPLSRQYTDGTDLSGGQWQRIAIARALLAVEGGAGLLVFDEPTANLDVRAEVAFFDRFLELTRGVTSIVISHRFSTVRRADRIVVLEHGRVVEDGSHDELLARDGRYAELFHLQAARFTGEEDNDRG</sequence>
<dbReference type="EMBL" id="KP995196">
    <property type="protein sequence ID" value="AKC92673.1"/>
    <property type="molecule type" value="Genomic_DNA"/>
</dbReference>
<keyword evidence="5 7" id="KW-1133">Transmembrane helix</keyword>
<dbReference type="Gene3D" id="3.40.50.300">
    <property type="entry name" value="P-loop containing nucleotide triphosphate hydrolases"/>
    <property type="match status" value="1"/>
</dbReference>
<evidence type="ECO:0000313" key="9">
    <source>
        <dbReference type="EMBL" id="AKC92673.1"/>
    </source>
</evidence>
<dbReference type="PROSITE" id="PS00211">
    <property type="entry name" value="ABC_TRANSPORTER_1"/>
    <property type="match status" value="1"/>
</dbReference>
<dbReference type="Gene3D" id="1.20.1560.10">
    <property type="entry name" value="ABC transporter type 1, transmembrane domain"/>
    <property type="match status" value="1"/>
</dbReference>
<evidence type="ECO:0000259" key="8">
    <source>
        <dbReference type="PROSITE" id="PS50893"/>
    </source>
</evidence>
<dbReference type="GO" id="GO:0034040">
    <property type="term" value="F:ATPase-coupled lipid transmembrane transporter activity"/>
    <property type="evidence" value="ECO:0007669"/>
    <property type="project" value="TreeGrafter"/>
</dbReference>
<evidence type="ECO:0000256" key="4">
    <source>
        <dbReference type="ARBA" id="ARBA00022840"/>
    </source>
</evidence>
<dbReference type="SUPFAM" id="SSF90123">
    <property type="entry name" value="ABC transporter transmembrane region"/>
    <property type="match status" value="1"/>
</dbReference>
<dbReference type="InterPro" id="IPR039421">
    <property type="entry name" value="Type_1_exporter"/>
</dbReference>
<dbReference type="GO" id="GO:0005886">
    <property type="term" value="C:plasma membrane"/>
    <property type="evidence" value="ECO:0007669"/>
    <property type="project" value="UniProtKB-SubCell"/>
</dbReference>
<dbReference type="InterPro" id="IPR003593">
    <property type="entry name" value="AAA+_ATPase"/>
</dbReference>
<dbReference type="PANTHER" id="PTHR24221:SF654">
    <property type="entry name" value="ATP-BINDING CASSETTE SUB-FAMILY B MEMBER 6"/>
    <property type="match status" value="1"/>
</dbReference>
<dbReference type="PROSITE" id="PS50893">
    <property type="entry name" value="ABC_TRANSPORTER_2"/>
    <property type="match status" value="1"/>
</dbReference>
<dbReference type="AlphaFoldDB" id="A0A0E3Z7L6"/>
<accession>A0A0E3Z7L6</accession>
<dbReference type="InterPro" id="IPR027417">
    <property type="entry name" value="P-loop_NTPase"/>
</dbReference>
<reference evidence="9" key="1">
    <citation type="journal article" date="2015" name="J. Biol. Chem.">
        <title>The biosynthesis of capuramycin-type antibiotics: identification of the A-102395 biosynthetic gene cluster, mechanism of self-resistance, and formation of uridine-5'-carboxamide.</title>
        <authorList>
            <person name="Cai W."/>
            <person name="Goswami A."/>
            <person name="Yang Z."/>
            <person name="Liu X."/>
            <person name="Green K.D."/>
            <person name="Barnard-Britson S."/>
            <person name="Baba S."/>
            <person name="Funabashi M."/>
            <person name="Nonaka K."/>
            <person name="Sunkara M."/>
            <person name="Morris A.J."/>
            <person name="Spork A.P."/>
            <person name="Ducho C."/>
            <person name="Garneau-Tsodikova S."/>
            <person name="Thorson J.S."/>
            <person name="Van Lanen S.G."/>
        </authorList>
    </citation>
    <scope>NUCLEOTIDE SEQUENCE</scope>
    <source>
        <strain evidence="9">SANK 60206</strain>
    </source>
</reference>
<feature type="transmembrane region" description="Helical" evidence="7">
    <location>
        <begin position="206"/>
        <end position="231"/>
    </location>
</feature>
<organism evidence="9">
    <name type="scientific">Amycolatopsis sp. SANK 60206</name>
    <dbReference type="NCBI Taxonomy" id="1642649"/>
    <lineage>
        <taxon>Bacteria</taxon>
        <taxon>Bacillati</taxon>
        <taxon>Actinomycetota</taxon>
        <taxon>Actinomycetes</taxon>
        <taxon>Pseudonocardiales</taxon>
        <taxon>Pseudonocardiaceae</taxon>
        <taxon>Amycolatopsis</taxon>
    </lineage>
</organism>
<keyword evidence="2 7" id="KW-0812">Transmembrane</keyword>
<dbReference type="InterPro" id="IPR017871">
    <property type="entry name" value="ABC_transporter-like_CS"/>
</dbReference>
<dbReference type="InterPro" id="IPR003439">
    <property type="entry name" value="ABC_transporter-like_ATP-bd"/>
</dbReference>
<proteinExistence type="predicted"/>
<dbReference type="InterPro" id="IPR036640">
    <property type="entry name" value="ABC1_TM_sf"/>
</dbReference>
<protein>
    <submittedName>
        <fullName evidence="9">Putative ABC transporter</fullName>
    </submittedName>
</protein>
<dbReference type="SUPFAM" id="SSF52540">
    <property type="entry name" value="P-loop containing nucleoside triphosphate hydrolases"/>
    <property type="match status" value="1"/>
</dbReference>
<keyword evidence="6 7" id="KW-0472">Membrane</keyword>
<feature type="transmembrane region" description="Helical" evidence="7">
    <location>
        <begin position="84"/>
        <end position="105"/>
    </location>
</feature>
<name>A0A0E3Z7L6_9PSEU</name>
<dbReference type="SMART" id="SM00382">
    <property type="entry name" value="AAA"/>
    <property type="match status" value="1"/>
</dbReference>
<evidence type="ECO:0000256" key="6">
    <source>
        <dbReference type="ARBA" id="ARBA00023136"/>
    </source>
</evidence>
<evidence type="ECO:0000256" key="1">
    <source>
        <dbReference type="ARBA" id="ARBA00004651"/>
    </source>
</evidence>
<dbReference type="GO" id="GO:0005524">
    <property type="term" value="F:ATP binding"/>
    <property type="evidence" value="ECO:0007669"/>
    <property type="project" value="UniProtKB-KW"/>
</dbReference>
<feature type="transmembrane region" description="Helical" evidence="7">
    <location>
        <begin position="112"/>
        <end position="130"/>
    </location>
</feature>
<dbReference type="PANTHER" id="PTHR24221">
    <property type="entry name" value="ATP-BINDING CASSETTE SUB-FAMILY B"/>
    <property type="match status" value="1"/>
</dbReference>
<keyword evidence="3" id="KW-0547">Nucleotide-binding</keyword>